<reference evidence="2" key="1">
    <citation type="submission" date="2013-04" db="UniProtKB">
        <authorList>
            <consortium name="EnsemblPlants"/>
        </authorList>
    </citation>
    <scope>IDENTIFICATION</scope>
</reference>
<dbReference type="AlphaFoldDB" id="J3L960"/>
<evidence type="ECO:0000313" key="3">
    <source>
        <dbReference type="Proteomes" id="UP000006038"/>
    </source>
</evidence>
<accession>J3L960</accession>
<keyword evidence="3" id="KW-1185">Reference proteome</keyword>
<proteinExistence type="predicted"/>
<dbReference type="Gramene" id="OB02G11770.1">
    <property type="protein sequence ID" value="OB02G11770.1"/>
    <property type="gene ID" value="OB02G11770"/>
</dbReference>
<feature type="region of interest" description="Disordered" evidence="1">
    <location>
        <begin position="65"/>
        <end position="93"/>
    </location>
</feature>
<name>J3L960_ORYBR</name>
<evidence type="ECO:0000313" key="2">
    <source>
        <dbReference type="EnsemblPlants" id="OB02G11770.1"/>
    </source>
</evidence>
<organism evidence="2">
    <name type="scientific">Oryza brachyantha</name>
    <name type="common">malo sina</name>
    <dbReference type="NCBI Taxonomy" id="4533"/>
    <lineage>
        <taxon>Eukaryota</taxon>
        <taxon>Viridiplantae</taxon>
        <taxon>Streptophyta</taxon>
        <taxon>Embryophyta</taxon>
        <taxon>Tracheophyta</taxon>
        <taxon>Spermatophyta</taxon>
        <taxon>Magnoliopsida</taxon>
        <taxon>Liliopsida</taxon>
        <taxon>Poales</taxon>
        <taxon>Poaceae</taxon>
        <taxon>BOP clade</taxon>
        <taxon>Oryzoideae</taxon>
        <taxon>Oryzeae</taxon>
        <taxon>Oryzinae</taxon>
        <taxon>Oryza</taxon>
    </lineage>
</organism>
<dbReference type="Proteomes" id="UP000006038">
    <property type="component" value="Unassembled WGS sequence"/>
</dbReference>
<sequence length="93" mass="9964">MFIAARICYPSPTKLEGIISFTKHPTKQQATSNIIYSSSNSSTAFLPSAQSSVTAILPSAHAATQTESSCPKTKITPWPQVPNEAANRTIKLT</sequence>
<dbReference type="EnsemblPlants" id="OB02G11770.1">
    <property type="protein sequence ID" value="OB02G11770.1"/>
    <property type="gene ID" value="OB02G11770"/>
</dbReference>
<dbReference type="HOGENOM" id="CLU_2403160_0_0_1"/>
<protein>
    <submittedName>
        <fullName evidence="2">Uncharacterized protein</fullName>
    </submittedName>
</protein>
<evidence type="ECO:0000256" key="1">
    <source>
        <dbReference type="SAM" id="MobiDB-lite"/>
    </source>
</evidence>